<keyword evidence="2" id="KW-1185">Reference proteome</keyword>
<accession>A0ACB7XT87</accession>
<sequence length="180" mass="20573">MEEDYLPQAYNLFQDVFGVGTETSSSTVEWAMSELLKNLRVMEKAQVEVRQVCNMKGNFNETDLHELKYLKMVIKETLRVHPPYTFVASKGMWRKIPIDYNGTYFEYIPFGAGRRICPGISFGLASVELALAQLLFHFDWKFANGTKNEDVDMAEALGVSSRRKRDLSLIAIAHRPLPSE</sequence>
<dbReference type="Proteomes" id="UP000828048">
    <property type="component" value="Chromosome 1"/>
</dbReference>
<dbReference type="EMBL" id="CM037151">
    <property type="protein sequence ID" value="KAH7843949.1"/>
    <property type="molecule type" value="Genomic_DNA"/>
</dbReference>
<evidence type="ECO:0000313" key="2">
    <source>
        <dbReference type="Proteomes" id="UP000828048"/>
    </source>
</evidence>
<proteinExistence type="predicted"/>
<gene>
    <name evidence="1" type="ORF">Vadar_022748</name>
</gene>
<name>A0ACB7XT87_9ERIC</name>
<organism evidence="1 2">
    <name type="scientific">Vaccinium darrowii</name>
    <dbReference type="NCBI Taxonomy" id="229202"/>
    <lineage>
        <taxon>Eukaryota</taxon>
        <taxon>Viridiplantae</taxon>
        <taxon>Streptophyta</taxon>
        <taxon>Embryophyta</taxon>
        <taxon>Tracheophyta</taxon>
        <taxon>Spermatophyta</taxon>
        <taxon>Magnoliopsida</taxon>
        <taxon>eudicotyledons</taxon>
        <taxon>Gunneridae</taxon>
        <taxon>Pentapetalae</taxon>
        <taxon>asterids</taxon>
        <taxon>Ericales</taxon>
        <taxon>Ericaceae</taxon>
        <taxon>Vaccinioideae</taxon>
        <taxon>Vaccinieae</taxon>
        <taxon>Vaccinium</taxon>
    </lineage>
</organism>
<evidence type="ECO:0000313" key="1">
    <source>
        <dbReference type="EMBL" id="KAH7843949.1"/>
    </source>
</evidence>
<protein>
    <submittedName>
        <fullName evidence="1">Uncharacterized protein</fullName>
    </submittedName>
</protein>
<reference evidence="1 2" key="1">
    <citation type="journal article" date="2021" name="Hortic Res">
        <title>High-quality reference genome and annotation aids understanding of berry development for evergreen blueberry (Vaccinium darrowii).</title>
        <authorList>
            <person name="Yu J."/>
            <person name="Hulse-Kemp A.M."/>
            <person name="Babiker E."/>
            <person name="Staton M."/>
        </authorList>
    </citation>
    <scope>NUCLEOTIDE SEQUENCE [LARGE SCALE GENOMIC DNA]</scope>
    <source>
        <strain evidence="2">cv. NJ 8807/NJ 8810</strain>
        <tissue evidence="1">Young leaf</tissue>
    </source>
</reference>
<comment type="caution">
    <text evidence="1">The sequence shown here is derived from an EMBL/GenBank/DDBJ whole genome shotgun (WGS) entry which is preliminary data.</text>
</comment>